<accession>A0A673NE84</accession>
<reference evidence="2" key="2">
    <citation type="submission" date="2025-09" db="UniProtKB">
        <authorList>
            <consortium name="Ensembl"/>
        </authorList>
    </citation>
    <scope>IDENTIFICATION</scope>
</reference>
<evidence type="ECO:0000313" key="3">
    <source>
        <dbReference type="Proteomes" id="UP000472270"/>
    </source>
</evidence>
<protein>
    <recommendedName>
        <fullName evidence="1">5-aminolevulinate synthase presequence domain-containing protein</fullName>
    </recommendedName>
</protein>
<dbReference type="Pfam" id="PF09029">
    <property type="entry name" value="Preseq_ALAS"/>
    <property type="match status" value="1"/>
</dbReference>
<feature type="domain" description="5-aminolevulinate synthase presequence" evidence="1">
    <location>
        <begin position="3"/>
        <end position="130"/>
    </location>
</feature>
<proteinExistence type="predicted"/>
<dbReference type="Ensembl" id="ENSSRHT00000103142.1">
    <property type="protein sequence ID" value="ENSSRHP00000100426.1"/>
    <property type="gene ID" value="ENSSRHG00000049231.1"/>
</dbReference>
<reference evidence="2" key="1">
    <citation type="submission" date="2025-08" db="UniProtKB">
        <authorList>
            <consortium name="Ensembl"/>
        </authorList>
    </citation>
    <scope>IDENTIFICATION</scope>
</reference>
<dbReference type="GO" id="GO:0005759">
    <property type="term" value="C:mitochondrial matrix"/>
    <property type="evidence" value="ECO:0007669"/>
    <property type="project" value="InterPro"/>
</dbReference>
<dbReference type="AlphaFoldDB" id="A0A673NE84"/>
<dbReference type="GO" id="GO:0006778">
    <property type="term" value="P:porphyrin-containing compound metabolic process"/>
    <property type="evidence" value="ECO:0007669"/>
    <property type="project" value="InterPro"/>
</dbReference>
<name>A0A673NE84_9TELE</name>
<organism evidence="2 3">
    <name type="scientific">Sinocyclocheilus rhinocerous</name>
    <dbReference type="NCBI Taxonomy" id="307959"/>
    <lineage>
        <taxon>Eukaryota</taxon>
        <taxon>Metazoa</taxon>
        <taxon>Chordata</taxon>
        <taxon>Craniata</taxon>
        <taxon>Vertebrata</taxon>
        <taxon>Euteleostomi</taxon>
        <taxon>Actinopterygii</taxon>
        <taxon>Neopterygii</taxon>
        <taxon>Teleostei</taxon>
        <taxon>Ostariophysi</taxon>
        <taxon>Cypriniformes</taxon>
        <taxon>Cyprinidae</taxon>
        <taxon>Cyprininae</taxon>
        <taxon>Sinocyclocheilus</taxon>
    </lineage>
</organism>
<dbReference type="Proteomes" id="UP000472270">
    <property type="component" value="Unassembled WGS sequence"/>
</dbReference>
<dbReference type="GO" id="GO:0003870">
    <property type="term" value="F:5-aminolevulinate synthase activity"/>
    <property type="evidence" value="ECO:0007669"/>
    <property type="project" value="InterPro"/>
</dbReference>
<dbReference type="GO" id="GO:0030170">
    <property type="term" value="F:pyridoxal phosphate binding"/>
    <property type="evidence" value="ECO:0007669"/>
    <property type="project" value="InterPro"/>
</dbReference>
<keyword evidence="3" id="KW-1185">Reference proteome</keyword>
<sequence length="196" mass="21480">MDAIFRCPFLSHVPQTFLQQARKSLVANTVKCPVMMDLASRPLVRSLCSTPSSFQKVRSMTPAGEGECLQPLPFLLEFSAFARLTEGLPAGHPVPPAGQAAVSKCPFLAAEMGQRNSSVVRQASMVLQNQNQNQNQKSFITNAACFPDVSPSELNPLVKDTKIGGNLMKKLMKQRPTRVSHLLQENMPKSMCVPLQ</sequence>
<dbReference type="InterPro" id="IPR015118">
    <property type="entry name" value="5aminolev_synth_preseq"/>
</dbReference>
<evidence type="ECO:0000313" key="2">
    <source>
        <dbReference type="Ensembl" id="ENSSRHP00000100426.1"/>
    </source>
</evidence>
<evidence type="ECO:0000259" key="1">
    <source>
        <dbReference type="Pfam" id="PF09029"/>
    </source>
</evidence>